<feature type="region of interest" description="Disordered" evidence="1">
    <location>
        <begin position="229"/>
        <end position="276"/>
    </location>
</feature>
<feature type="transmembrane region" description="Helical" evidence="2">
    <location>
        <begin position="36"/>
        <end position="59"/>
    </location>
</feature>
<keyword evidence="2" id="KW-1133">Transmembrane helix</keyword>
<protein>
    <submittedName>
        <fullName evidence="3">Uncharacterized protein</fullName>
    </submittedName>
</protein>
<feature type="region of interest" description="Disordered" evidence="1">
    <location>
        <begin position="130"/>
        <end position="168"/>
    </location>
</feature>
<reference evidence="3 4" key="1">
    <citation type="journal article" date="2023" name="G3 (Bethesda)">
        <title>A chromosome-level genome assembly of Zasmidium syzygii isolated from banana leaves.</title>
        <authorList>
            <person name="van Westerhoven A.C."/>
            <person name="Mehrabi R."/>
            <person name="Talebi R."/>
            <person name="Steentjes M.B.F."/>
            <person name="Corcolon B."/>
            <person name="Chong P.A."/>
            <person name="Kema G.H.J."/>
            <person name="Seidl M.F."/>
        </authorList>
    </citation>
    <scope>NUCLEOTIDE SEQUENCE [LARGE SCALE GENOMIC DNA]</scope>
    <source>
        <strain evidence="3 4">P124</strain>
    </source>
</reference>
<evidence type="ECO:0000256" key="1">
    <source>
        <dbReference type="SAM" id="MobiDB-lite"/>
    </source>
</evidence>
<gene>
    <name evidence="3" type="ORF">PRZ48_002473</name>
</gene>
<feature type="transmembrane region" description="Helical" evidence="2">
    <location>
        <begin position="71"/>
        <end position="87"/>
    </location>
</feature>
<evidence type="ECO:0000313" key="4">
    <source>
        <dbReference type="Proteomes" id="UP001305779"/>
    </source>
</evidence>
<keyword evidence="4" id="KW-1185">Reference proteome</keyword>
<dbReference type="Proteomes" id="UP001305779">
    <property type="component" value="Unassembled WGS sequence"/>
</dbReference>
<proteinExistence type="predicted"/>
<keyword evidence="2" id="KW-0472">Membrane</keyword>
<feature type="transmembrane region" description="Helical" evidence="2">
    <location>
        <begin position="93"/>
        <end position="113"/>
    </location>
</feature>
<feature type="compositionally biased region" description="Basic and acidic residues" evidence="1">
    <location>
        <begin position="249"/>
        <end position="276"/>
    </location>
</feature>
<organism evidence="3 4">
    <name type="scientific">Zasmidium cellare</name>
    <name type="common">Wine cellar mold</name>
    <name type="synonym">Racodium cellare</name>
    <dbReference type="NCBI Taxonomy" id="395010"/>
    <lineage>
        <taxon>Eukaryota</taxon>
        <taxon>Fungi</taxon>
        <taxon>Dikarya</taxon>
        <taxon>Ascomycota</taxon>
        <taxon>Pezizomycotina</taxon>
        <taxon>Dothideomycetes</taxon>
        <taxon>Dothideomycetidae</taxon>
        <taxon>Mycosphaerellales</taxon>
        <taxon>Mycosphaerellaceae</taxon>
        <taxon>Zasmidium</taxon>
    </lineage>
</organism>
<evidence type="ECO:0000256" key="2">
    <source>
        <dbReference type="SAM" id="Phobius"/>
    </source>
</evidence>
<sequence>MERPIEHVDFGYLIGLCAIYTCARNWRIARHHVPPWLITLGCILYVLSFAQLFKFRLWLLYRAISSHTWDIVFWAGAVTCLGLAWRWRALDWIWEVGVNVWHGIYLFLWIYLVHCPRAWMRGKLARADEAEVAEPGEPAPPPKQTAPTPQETSESAQDPPPATAPLVTTPLAPAFDTSITYGEYVEQLPSQLLWQIHHKRKSLREATACESDMPHSPAQNIAQMFQQTLRPRRRKQNARAMVTNRRRRQPELATREKEVQGSSREEAREAIDSETR</sequence>
<keyword evidence="2" id="KW-0812">Transmembrane</keyword>
<comment type="caution">
    <text evidence="3">The sequence shown here is derived from an EMBL/GenBank/DDBJ whole genome shotgun (WGS) entry which is preliminary data.</text>
</comment>
<name>A0ABR0F455_ZASCE</name>
<evidence type="ECO:0000313" key="3">
    <source>
        <dbReference type="EMBL" id="KAK4508734.1"/>
    </source>
</evidence>
<accession>A0ABR0F455</accession>
<dbReference type="EMBL" id="JAXOVC010000001">
    <property type="protein sequence ID" value="KAK4508734.1"/>
    <property type="molecule type" value="Genomic_DNA"/>
</dbReference>